<evidence type="ECO:0000259" key="8">
    <source>
        <dbReference type="SMART" id="SM01332"/>
    </source>
</evidence>
<feature type="compositionally biased region" description="Polar residues" evidence="6">
    <location>
        <begin position="1"/>
        <end position="10"/>
    </location>
</feature>
<dbReference type="InterPro" id="IPR013763">
    <property type="entry name" value="Cyclin-like_dom"/>
</dbReference>
<dbReference type="EMBL" id="JACTNZ010000011">
    <property type="protein sequence ID" value="KAG5526371.1"/>
    <property type="molecule type" value="Genomic_DNA"/>
</dbReference>
<feature type="compositionally biased region" description="Polar residues" evidence="6">
    <location>
        <begin position="23"/>
        <end position="33"/>
    </location>
</feature>
<evidence type="ECO:0000256" key="2">
    <source>
        <dbReference type="ARBA" id="ARBA00022618"/>
    </source>
</evidence>
<evidence type="ECO:0000313" key="9">
    <source>
        <dbReference type="EMBL" id="KAG5526371.1"/>
    </source>
</evidence>
<keyword evidence="4" id="KW-0131">Cell cycle</keyword>
<evidence type="ECO:0000256" key="4">
    <source>
        <dbReference type="ARBA" id="ARBA00023306"/>
    </source>
</evidence>
<feature type="region of interest" description="Disordered" evidence="6">
    <location>
        <begin position="1"/>
        <end position="79"/>
    </location>
</feature>
<reference evidence="9" key="1">
    <citation type="submission" date="2020-08" db="EMBL/GenBank/DDBJ databases">
        <title>Plant Genome Project.</title>
        <authorList>
            <person name="Zhang R.-G."/>
        </authorList>
    </citation>
    <scope>NUCLEOTIDE SEQUENCE</scope>
    <source>
        <strain evidence="9">WSP0</strain>
        <tissue evidence="9">Leaf</tissue>
    </source>
</reference>
<evidence type="ECO:0000259" key="7">
    <source>
        <dbReference type="SMART" id="SM00385"/>
    </source>
</evidence>
<dbReference type="Proteomes" id="UP000823749">
    <property type="component" value="Chromosome 11"/>
</dbReference>
<evidence type="ECO:0000256" key="5">
    <source>
        <dbReference type="RuleBase" id="RU000383"/>
    </source>
</evidence>
<dbReference type="InterPro" id="IPR036915">
    <property type="entry name" value="Cyclin-like_sf"/>
</dbReference>
<protein>
    <recommendedName>
        <fullName evidence="11">B-like cyclin</fullName>
    </recommendedName>
</protein>
<organism evidence="9 10">
    <name type="scientific">Rhododendron griersonianum</name>
    <dbReference type="NCBI Taxonomy" id="479676"/>
    <lineage>
        <taxon>Eukaryota</taxon>
        <taxon>Viridiplantae</taxon>
        <taxon>Streptophyta</taxon>
        <taxon>Embryophyta</taxon>
        <taxon>Tracheophyta</taxon>
        <taxon>Spermatophyta</taxon>
        <taxon>Magnoliopsida</taxon>
        <taxon>eudicotyledons</taxon>
        <taxon>Gunneridae</taxon>
        <taxon>Pentapetalae</taxon>
        <taxon>asterids</taxon>
        <taxon>Ericales</taxon>
        <taxon>Ericaceae</taxon>
        <taxon>Ericoideae</taxon>
        <taxon>Rhodoreae</taxon>
        <taxon>Rhododendron</taxon>
    </lineage>
</organism>
<dbReference type="AlphaFoldDB" id="A0AAV6ID01"/>
<dbReference type="Pfam" id="PF02984">
    <property type="entry name" value="Cyclin_C"/>
    <property type="match status" value="1"/>
</dbReference>
<feature type="domain" description="Cyclin-like" evidence="7">
    <location>
        <begin position="197"/>
        <end position="276"/>
    </location>
</feature>
<dbReference type="SMART" id="SM01332">
    <property type="entry name" value="Cyclin_C"/>
    <property type="match status" value="1"/>
</dbReference>
<dbReference type="GO" id="GO:0016538">
    <property type="term" value="F:cyclin-dependent protein serine/threonine kinase regulator activity"/>
    <property type="evidence" value="ECO:0007669"/>
    <property type="project" value="InterPro"/>
</dbReference>
<keyword evidence="10" id="KW-1185">Reference proteome</keyword>
<dbReference type="SUPFAM" id="SSF47954">
    <property type="entry name" value="Cyclin-like"/>
    <property type="match status" value="2"/>
</dbReference>
<keyword evidence="2" id="KW-0132">Cell division</keyword>
<dbReference type="Gene3D" id="1.10.472.10">
    <property type="entry name" value="Cyclin-like"/>
    <property type="match status" value="2"/>
</dbReference>
<evidence type="ECO:0008006" key="11">
    <source>
        <dbReference type="Google" id="ProtNLM"/>
    </source>
</evidence>
<evidence type="ECO:0000256" key="3">
    <source>
        <dbReference type="ARBA" id="ARBA00023127"/>
    </source>
</evidence>
<feature type="compositionally biased region" description="Polar residues" evidence="6">
    <location>
        <begin position="44"/>
        <end position="55"/>
    </location>
</feature>
<evidence type="ECO:0000256" key="6">
    <source>
        <dbReference type="SAM" id="MobiDB-lite"/>
    </source>
</evidence>
<feature type="domain" description="Cyclin C-terminal" evidence="8">
    <location>
        <begin position="183"/>
        <end position="307"/>
    </location>
</feature>
<dbReference type="SMART" id="SM00385">
    <property type="entry name" value="CYCLIN"/>
    <property type="match status" value="1"/>
</dbReference>
<sequence length="320" mass="36093">MGDQENSIRITHSLKKRPIASTVAPTQSTLQKPSTKKRVPLVDLTNSADAGSTRKSGLVGTQKPKPNSKKAEKEPAGPKIVSGCDGEKFEDAALVYQYLQPLEESVSPKNVVSYDDRQKCEDAPLIYRNLRTLECQHHCKYEEISPPRVEDFCYITDNTYTKEEVVNMERDVLIFLNHDLGTPTIKTFMRIFTRGTQENCKVLNLELEEFLGSYLAEISLLDYECLQFLPSIVAASAIFLSRFTIKPTMHPWSLALQQYSGYRPSELKECVLAIQDLQLSRRGLALQAVRDKYMQHKFKGVAALSSPSEIPASYFEDCKA</sequence>
<keyword evidence="3 5" id="KW-0195">Cyclin</keyword>
<proteinExistence type="inferred from homology"/>
<dbReference type="GO" id="GO:0044772">
    <property type="term" value="P:mitotic cell cycle phase transition"/>
    <property type="evidence" value="ECO:0007669"/>
    <property type="project" value="InterPro"/>
</dbReference>
<comment type="caution">
    <text evidence="9">The sequence shown here is derived from an EMBL/GenBank/DDBJ whole genome shotgun (WGS) entry which is preliminary data.</text>
</comment>
<evidence type="ECO:0000256" key="1">
    <source>
        <dbReference type="ARBA" id="ARBA00006955"/>
    </source>
</evidence>
<dbReference type="InterPro" id="IPR006671">
    <property type="entry name" value="Cyclin_N"/>
</dbReference>
<evidence type="ECO:0000313" key="10">
    <source>
        <dbReference type="Proteomes" id="UP000823749"/>
    </source>
</evidence>
<dbReference type="Pfam" id="PF00134">
    <property type="entry name" value="Cyclin_N"/>
    <property type="match status" value="1"/>
</dbReference>
<dbReference type="PANTHER" id="PTHR10177">
    <property type="entry name" value="CYCLINS"/>
    <property type="match status" value="1"/>
</dbReference>
<accession>A0AAV6ID01</accession>
<name>A0AAV6ID01_9ERIC</name>
<dbReference type="GO" id="GO:0051301">
    <property type="term" value="P:cell division"/>
    <property type="evidence" value="ECO:0007669"/>
    <property type="project" value="UniProtKB-KW"/>
</dbReference>
<comment type="similarity">
    <text evidence="1">Belongs to the cyclin family. Cyclin AB subfamily.</text>
</comment>
<dbReference type="CDD" id="cd20506">
    <property type="entry name" value="CYCLIN_AtCycA-like_rpt2"/>
    <property type="match status" value="1"/>
</dbReference>
<dbReference type="InterPro" id="IPR039361">
    <property type="entry name" value="Cyclin"/>
</dbReference>
<dbReference type="FunFam" id="1.10.472.10:FF:000013">
    <property type="entry name" value="Cyclin A1"/>
    <property type="match status" value="1"/>
</dbReference>
<gene>
    <name evidence="9" type="ORF">RHGRI_032601</name>
</gene>
<dbReference type="InterPro" id="IPR004367">
    <property type="entry name" value="Cyclin_C-dom"/>
</dbReference>